<dbReference type="VEuPathDB" id="FungiDB:A1O7_08776"/>
<dbReference type="RefSeq" id="XP_007760955.1">
    <property type="nucleotide sequence ID" value="XM_007762765.1"/>
</dbReference>
<feature type="transmembrane region" description="Helical" evidence="2">
    <location>
        <begin position="113"/>
        <end position="136"/>
    </location>
</feature>
<name>W9VS90_9EURO</name>
<feature type="region of interest" description="Disordered" evidence="1">
    <location>
        <begin position="1"/>
        <end position="94"/>
    </location>
</feature>
<keyword evidence="4" id="KW-1185">Reference proteome</keyword>
<dbReference type="eggNOG" id="ENOG502SN08">
    <property type="taxonomic scope" value="Eukaryota"/>
</dbReference>
<dbReference type="OrthoDB" id="5357734at2759"/>
<keyword evidence="2" id="KW-1133">Transmembrane helix</keyword>
<evidence type="ECO:0000256" key="2">
    <source>
        <dbReference type="SAM" id="Phobius"/>
    </source>
</evidence>
<accession>W9VS90</accession>
<dbReference type="PANTHER" id="PTHR37576:SF2">
    <property type="entry name" value="DEFECT AT LOW TEMPERATURE PROTEIN 1"/>
    <property type="match status" value="1"/>
</dbReference>
<dbReference type="HOGENOM" id="CLU_020821_1_0_1"/>
<proteinExistence type="predicted"/>
<keyword evidence="2" id="KW-0472">Membrane</keyword>
<organism evidence="3 4">
    <name type="scientific">Cladophialophora yegresii CBS 114405</name>
    <dbReference type="NCBI Taxonomy" id="1182544"/>
    <lineage>
        <taxon>Eukaryota</taxon>
        <taxon>Fungi</taxon>
        <taxon>Dikarya</taxon>
        <taxon>Ascomycota</taxon>
        <taxon>Pezizomycotina</taxon>
        <taxon>Eurotiomycetes</taxon>
        <taxon>Chaetothyriomycetidae</taxon>
        <taxon>Chaetothyriales</taxon>
        <taxon>Herpotrichiellaceae</taxon>
        <taxon>Cladophialophora</taxon>
    </lineage>
</organism>
<dbReference type="STRING" id="1182544.W9VS90"/>
<comment type="caution">
    <text evidence="3">The sequence shown here is derived from an EMBL/GenBank/DDBJ whole genome shotgun (WGS) entry which is preliminary data.</text>
</comment>
<keyword evidence="2" id="KW-0812">Transmembrane</keyword>
<protein>
    <submittedName>
        <fullName evidence="3">Uncharacterized protein</fullName>
    </submittedName>
</protein>
<feature type="compositionally biased region" description="Polar residues" evidence="1">
    <location>
        <begin position="13"/>
        <end position="23"/>
    </location>
</feature>
<sequence length="753" mass="81260">MEQESPKPLAEGPSSQESDTTATDELARPVEEPISVNSALSRPRDDNGVQVTGTDSKKPSREPISVDSVPGQSSDNNGTQKTGSDSSESEKLLQDSLQPDYPWVPGFWQRLPWAATMALILAILCGAACIAVLMVSDKQEVEGWSPRPSVWLAIFSALANASLRFALSEGVCIAWWRRASMPGTLGDLHRSWIAGVSLKAACWSVHRLNLVALASIILAVVAVDGPLLQRASSTKLAQISSTTSLNMTLAKELPFGYTGMDYVGDNAPKNNRAILTPWFLHQFLAYNQRSPILASPDLGCRGICIGEIEGAGLWRNCTESSETFSWPEDYGSGGNGSSSRRIFGVDWELVTKYPAFNFLDYGYTPVADGRDDVIAPDEAYIRLNMTYSPLPAIGGDGVIRHTLVHKTCTLYSATSRYSIRVQNDTDTLTTNNSSSRNGIITLEGAVTPIQGSVQNLRRSVAQTGLNMSIQRESVASDPATNSMRDLSLVVSLPVTYFAGPQCYQNINCPLYTTLGGLHSAAQDTLAANVTAMLGFNNGLLLSISGPLTNQMMLSTKTSGIDGLDPFDASTGWADPSAVIFSTLDEVMFRTALATAHVDALQNVTWYYKDLERGMTADAPTRNQTTQYEAYPQPQIVSMQQTRTIQVYDSNYGSLAGGLAVMFVSVIVILPLFNGFWLIGRGVSLSPLEIANAFGAPILARANSNMPAAVIVEVLGDIPARYGEVQTKTGLRRRKLQFVEGGAVGDPRSGNTYD</sequence>
<evidence type="ECO:0000313" key="4">
    <source>
        <dbReference type="Proteomes" id="UP000019473"/>
    </source>
</evidence>
<dbReference type="GeneID" id="19183340"/>
<evidence type="ECO:0000313" key="3">
    <source>
        <dbReference type="EMBL" id="EXJ55845.1"/>
    </source>
</evidence>
<reference evidence="3 4" key="1">
    <citation type="submission" date="2013-03" db="EMBL/GenBank/DDBJ databases">
        <title>The Genome Sequence of Cladophialophora yegresii CBS 114405.</title>
        <authorList>
            <consortium name="The Broad Institute Genomics Platform"/>
            <person name="Cuomo C."/>
            <person name="de Hoog S."/>
            <person name="Gorbushina A."/>
            <person name="Walker B."/>
            <person name="Young S.K."/>
            <person name="Zeng Q."/>
            <person name="Gargeya S."/>
            <person name="Fitzgerald M."/>
            <person name="Haas B."/>
            <person name="Abouelleil A."/>
            <person name="Allen A.W."/>
            <person name="Alvarado L."/>
            <person name="Arachchi H.M."/>
            <person name="Berlin A.M."/>
            <person name="Chapman S.B."/>
            <person name="Gainer-Dewar J."/>
            <person name="Goldberg J."/>
            <person name="Griggs A."/>
            <person name="Gujja S."/>
            <person name="Hansen M."/>
            <person name="Howarth C."/>
            <person name="Imamovic A."/>
            <person name="Ireland A."/>
            <person name="Larimer J."/>
            <person name="McCowan C."/>
            <person name="Murphy C."/>
            <person name="Pearson M."/>
            <person name="Poon T.W."/>
            <person name="Priest M."/>
            <person name="Roberts A."/>
            <person name="Saif S."/>
            <person name="Shea T."/>
            <person name="Sisk P."/>
            <person name="Sykes S."/>
            <person name="Wortman J."/>
            <person name="Nusbaum C."/>
            <person name="Birren B."/>
        </authorList>
    </citation>
    <scope>NUCLEOTIDE SEQUENCE [LARGE SCALE GENOMIC DNA]</scope>
    <source>
        <strain evidence="3 4">CBS 114405</strain>
    </source>
</reference>
<dbReference type="InterPro" id="IPR021514">
    <property type="entry name" value="DUF3176"/>
</dbReference>
<gene>
    <name evidence="3" type="ORF">A1O7_08776</name>
</gene>
<feature type="transmembrane region" description="Helical" evidence="2">
    <location>
        <begin position="654"/>
        <end position="678"/>
    </location>
</feature>
<feature type="compositionally biased region" description="Polar residues" evidence="1">
    <location>
        <begin position="70"/>
        <end position="86"/>
    </location>
</feature>
<dbReference type="PANTHER" id="PTHR37576">
    <property type="entry name" value="DEFECT AT LOW TEMPERATURE PROTEIN 1"/>
    <property type="match status" value="1"/>
</dbReference>
<dbReference type="AlphaFoldDB" id="W9VS90"/>
<dbReference type="EMBL" id="AMGW01000006">
    <property type="protein sequence ID" value="EXJ55845.1"/>
    <property type="molecule type" value="Genomic_DNA"/>
</dbReference>
<dbReference type="Proteomes" id="UP000019473">
    <property type="component" value="Unassembled WGS sequence"/>
</dbReference>
<feature type="transmembrane region" description="Helical" evidence="2">
    <location>
        <begin position="208"/>
        <end position="228"/>
    </location>
</feature>
<dbReference type="Pfam" id="PF11374">
    <property type="entry name" value="DUF3176"/>
    <property type="match status" value="1"/>
</dbReference>
<evidence type="ECO:0000256" key="1">
    <source>
        <dbReference type="SAM" id="MobiDB-lite"/>
    </source>
</evidence>